<dbReference type="RefSeq" id="XP_067079715.1">
    <property type="nucleotide sequence ID" value="XM_067223614.1"/>
</dbReference>
<evidence type="ECO:0000313" key="4">
    <source>
        <dbReference type="EMBL" id="SCU68574.1"/>
    </source>
</evidence>
<dbReference type="GO" id="GO:0019905">
    <property type="term" value="F:syntaxin binding"/>
    <property type="evidence" value="ECO:0007669"/>
    <property type="project" value="TreeGrafter"/>
</dbReference>
<dbReference type="PANTHER" id="PTHR13768">
    <property type="entry name" value="SOLUBLE NSF ATTACHMENT PROTEIN SNAP"/>
    <property type="match status" value="1"/>
</dbReference>
<evidence type="ECO:0000256" key="2">
    <source>
        <dbReference type="ARBA" id="ARBA00022448"/>
    </source>
</evidence>
<comment type="caution">
    <text evidence="4">The sequence shown here is derived from an EMBL/GenBank/DDBJ whole genome shotgun (WGS) entry which is preliminary data.</text>
</comment>
<dbReference type="InterPro" id="IPR011990">
    <property type="entry name" value="TPR-like_helical_dom_sf"/>
</dbReference>
<keyword evidence="3" id="KW-0653">Protein transport</keyword>
<evidence type="ECO:0000313" key="5">
    <source>
        <dbReference type="Proteomes" id="UP000195570"/>
    </source>
</evidence>
<dbReference type="GO" id="GO:0031201">
    <property type="term" value="C:SNARE complex"/>
    <property type="evidence" value="ECO:0007669"/>
    <property type="project" value="TreeGrafter"/>
</dbReference>
<gene>
    <name evidence="4" type="ORF">TEOVI_000889400</name>
</gene>
<dbReference type="Gene3D" id="1.25.40.10">
    <property type="entry name" value="Tetratricopeptide repeat domain"/>
    <property type="match status" value="1"/>
</dbReference>
<dbReference type="GO" id="GO:0006886">
    <property type="term" value="P:intracellular protein transport"/>
    <property type="evidence" value="ECO:0007669"/>
    <property type="project" value="InterPro"/>
</dbReference>
<dbReference type="Pfam" id="PF14938">
    <property type="entry name" value="SNAP"/>
    <property type="match status" value="1"/>
</dbReference>
<dbReference type="GO" id="GO:0035494">
    <property type="term" value="P:SNARE complex disassembly"/>
    <property type="evidence" value="ECO:0007669"/>
    <property type="project" value="TreeGrafter"/>
</dbReference>
<comment type="similarity">
    <text evidence="1">Belongs to the SNAP family.</text>
</comment>
<dbReference type="InterPro" id="IPR000744">
    <property type="entry name" value="NSF_attach"/>
</dbReference>
<proteinExistence type="inferred from homology"/>
<keyword evidence="2" id="KW-0813">Transport</keyword>
<evidence type="ECO:0000256" key="1">
    <source>
        <dbReference type="ARBA" id="ARBA00010050"/>
    </source>
</evidence>
<dbReference type="GO" id="GO:0005774">
    <property type="term" value="C:vacuolar membrane"/>
    <property type="evidence" value="ECO:0007669"/>
    <property type="project" value="TreeGrafter"/>
</dbReference>
<sequence length="329" mass="37732">MTSEEAVECTDALELVRCPSSNARVVPNRFDEEYIRGRLQEAEKIFEKAKTDVSRGLSKCEDWLGACEAFNEAGGLFASCGHPAEAARAFFHASIITRAFKDEEETTTALSLAVENMQLVEPLLAVNLMQKISETLKKGGFFFQAARCKRDSALLLEDRLGEPERAIELYREAIELYGNRSFMSSFSRGCMERITTLTVELKKYTEASKLFVEETAYAPRGRPKTRQFFLSLLCMLAEGFGDNDRYFDSLYYARKRFHALQEEERDFQHGKENRLVRKIIEANDNGSLTAFDTAVYEYRSSSTYVPDAVFENLIERCRKNLYEHLEQYI</sequence>
<dbReference type="EMBL" id="CZPT02001008">
    <property type="protein sequence ID" value="SCU68574.1"/>
    <property type="molecule type" value="Genomic_DNA"/>
</dbReference>
<organism evidence="4 5">
    <name type="scientific">Trypanosoma equiperdum</name>
    <dbReference type="NCBI Taxonomy" id="5694"/>
    <lineage>
        <taxon>Eukaryota</taxon>
        <taxon>Discoba</taxon>
        <taxon>Euglenozoa</taxon>
        <taxon>Kinetoplastea</taxon>
        <taxon>Metakinetoplastina</taxon>
        <taxon>Trypanosomatida</taxon>
        <taxon>Trypanosomatidae</taxon>
        <taxon>Trypanosoma</taxon>
    </lineage>
</organism>
<dbReference type="AlphaFoldDB" id="A0A1G4I995"/>
<protein>
    <submittedName>
        <fullName evidence="4">Paraflagellar rod component, putative</fullName>
    </submittedName>
</protein>
<dbReference type="SUPFAM" id="SSF48452">
    <property type="entry name" value="TPR-like"/>
    <property type="match status" value="1"/>
</dbReference>
<dbReference type="GO" id="GO:0005483">
    <property type="term" value="F:soluble NSF attachment protein activity"/>
    <property type="evidence" value="ECO:0007669"/>
    <property type="project" value="TreeGrafter"/>
</dbReference>
<reference evidence="4" key="1">
    <citation type="submission" date="2016-09" db="EMBL/GenBank/DDBJ databases">
        <authorList>
            <person name="Hebert L."/>
            <person name="Moumen B."/>
        </authorList>
    </citation>
    <scope>NUCLEOTIDE SEQUENCE [LARGE SCALE GENOMIC DNA]</scope>
    <source>
        <strain evidence="4">OVI</strain>
    </source>
</reference>
<dbReference type="VEuPathDB" id="TriTrypDB:TEOVI_000889400"/>
<dbReference type="GeneID" id="92382828"/>
<keyword evidence="5" id="KW-1185">Reference proteome</keyword>
<dbReference type="Proteomes" id="UP000195570">
    <property type="component" value="Unassembled WGS sequence"/>
</dbReference>
<name>A0A1G4I995_TRYEQ</name>
<evidence type="ECO:0000256" key="3">
    <source>
        <dbReference type="ARBA" id="ARBA00022927"/>
    </source>
</evidence>
<dbReference type="PANTHER" id="PTHR13768:SF42">
    <property type="entry name" value="PARAFLAGELLAR ROD COMPONENT"/>
    <property type="match status" value="1"/>
</dbReference>
<accession>A0A1G4I995</accession>